<gene>
    <name evidence="2" type="ORF">THAOC_00749</name>
</gene>
<proteinExistence type="predicted"/>
<evidence type="ECO:0000256" key="1">
    <source>
        <dbReference type="SAM" id="MobiDB-lite"/>
    </source>
</evidence>
<dbReference type="AlphaFoldDB" id="K0TR98"/>
<reference evidence="2 3" key="1">
    <citation type="journal article" date="2012" name="Genome Biol.">
        <title>Genome and low-iron response of an oceanic diatom adapted to chronic iron limitation.</title>
        <authorList>
            <person name="Lommer M."/>
            <person name="Specht M."/>
            <person name="Roy A.S."/>
            <person name="Kraemer L."/>
            <person name="Andreson R."/>
            <person name="Gutowska M.A."/>
            <person name="Wolf J."/>
            <person name="Bergner S.V."/>
            <person name="Schilhabel M.B."/>
            <person name="Klostermeier U.C."/>
            <person name="Beiko R.G."/>
            <person name="Rosenstiel P."/>
            <person name="Hippler M."/>
            <person name="Laroche J."/>
        </authorList>
    </citation>
    <scope>NUCLEOTIDE SEQUENCE [LARGE SCALE GENOMIC DNA]</scope>
    <source>
        <strain evidence="2 3">CCMP1005</strain>
    </source>
</reference>
<protein>
    <submittedName>
        <fullName evidence="2">Uncharacterized protein</fullName>
    </submittedName>
</protein>
<evidence type="ECO:0000313" key="3">
    <source>
        <dbReference type="Proteomes" id="UP000266841"/>
    </source>
</evidence>
<accession>K0TR98</accession>
<feature type="region of interest" description="Disordered" evidence="1">
    <location>
        <begin position="1"/>
        <end position="80"/>
    </location>
</feature>
<sequence length="138" mass="14264">YGDRSTASDKSATSRGDVMGCGAVEGGSQSAQSANDQARGGPRDFSGSCDTILERREAQGAANSMLGEGVIPASPPPRPRRLPCIDVFQGGSFTYLRLPVVAGRRTVLRLLGAPSGDRGSPSGMGGKIRPSNELFPAK</sequence>
<comment type="caution">
    <text evidence="2">The sequence shown here is derived from an EMBL/GenBank/DDBJ whole genome shotgun (WGS) entry which is preliminary data.</text>
</comment>
<organism evidence="2 3">
    <name type="scientific">Thalassiosira oceanica</name>
    <name type="common">Marine diatom</name>
    <dbReference type="NCBI Taxonomy" id="159749"/>
    <lineage>
        <taxon>Eukaryota</taxon>
        <taxon>Sar</taxon>
        <taxon>Stramenopiles</taxon>
        <taxon>Ochrophyta</taxon>
        <taxon>Bacillariophyta</taxon>
        <taxon>Coscinodiscophyceae</taxon>
        <taxon>Thalassiosirophycidae</taxon>
        <taxon>Thalassiosirales</taxon>
        <taxon>Thalassiosiraceae</taxon>
        <taxon>Thalassiosira</taxon>
    </lineage>
</organism>
<dbReference type="EMBL" id="AGNL01000901">
    <property type="protein sequence ID" value="EJK77422.1"/>
    <property type="molecule type" value="Genomic_DNA"/>
</dbReference>
<keyword evidence="3" id="KW-1185">Reference proteome</keyword>
<feature type="region of interest" description="Disordered" evidence="1">
    <location>
        <begin position="113"/>
        <end position="138"/>
    </location>
</feature>
<evidence type="ECO:0000313" key="2">
    <source>
        <dbReference type="EMBL" id="EJK77422.1"/>
    </source>
</evidence>
<feature type="compositionally biased region" description="Polar residues" evidence="1">
    <location>
        <begin position="27"/>
        <end position="36"/>
    </location>
</feature>
<dbReference type="Proteomes" id="UP000266841">
    <property type="component" value="Unassembled WGS sequence"/>
</dbReference>
<name>K0TR98_THAOC</name>
<feature type="non-terminal residue" evidence="2">
    <location>
        <position position="1"/>
    </location>
</feature>